<gene>
    <name evidence="1" type="ORF">M408DRAFT_333418</name>
</gene>
<proteinExistence type="predicted"/>
<accession>A0A0C3ANA6</accession>
<sequence>MAMPAHGTKPGAAFKTAYQEGIYMDEFMAMMKTRMEVEIQYLDQLSKLKDSWNPKWRESGVWSLISPVLGHFEEEITRRNAFVNDFQECFPTAPQGDAEGYPYRLFENLEEAYLACSQADRDVQTPSSQFALKMWYSTFDDSNASVLPEPDLVYRRATSRQHGLIKGGNHWHSNNAEDILEKHQQRSEDVKAFIGDYLSSIVDLVADISRSCSAATSTIRSFASASFISPRHDEIGGKRSHPYMHEYEYRLYHRNGELARPLFGLAEPDTVKLVNQVLDMGILRWVPTPRVLDASAAFDLEKGYLKSSTQQLIEDTVAKYPQDEMIKLLNGLLLFTKPLIPIEATKVNQYRGGVPRRKLQGLMDSIDFEARSHVLQLMVRYLVYVTPRTFSVAMAGELVGRLFTHQRDTGSIIKDIGRKWDYERDCPFPEGVERKTDDTQMTEEVVWVGSGQPYVRKV</sequence>
<reference evidence="2" key="2">
    <citation type="submission" date="2015-01" db="EMBL/GenBank/DDBJ databases">
        <title>Evolutionary Origins and Diversification of the Mycorrhizal Mutualists.</title>
        <authorList>
            <consortium name="DOE Joint Genome Institute"/>
            <consortium name="Mycorrhizal Genomics Consortium"/>
            <person name="Kohler A."/>
            <person name="Kuo A."/>
            <person name="Nagy L.G."/>
            <person name="Floudas D."/>
            <person name="Copeland A."/>
            <person name="Barry K.W."/>
            <person name="Cichocki N."/>
            <person name="Veneault-Fourrey C."/>
            <person name="LaButti K."/>
            <person name="Lindquist E.A."/>
            <person name="Lipzen A."/>
            <person name="Lundell T."/>
            <person name="Morin E."/>
            <person name="Murat C."/>
            <person name="Riley R."/>
            <person name="Ohm R."/>
            <person name="Sun H."/>
            <person name="Tunlid A."/>
            <person name="Henrissat B."/>
            <person name="Grigoriev I.V."/>
            <person name="Hibbett D.S."/>
            <person name="Martin F."/>
        </authorList>
    </citation>
    <scope>NUCLEOTIDE SEQUENCE [LARGE SCALE GENOMIC DNA]</scope>
    <source>
        <strain evidence="2">MAFF 305830</strain>
    </source>
</reference>
<protein>
    <submittedName>
        <fullName evidence="1">Uncharacterized protein</fullName>
    </submittedName>
</protein>
<dbReference type="Proteomes" id="UP000054097">
    <property type="component" value="Unassembled WGS sequence"/>
</dbReference>
<keyword evidence="2" id="KW-1185">Reference proteome</keyword>
<reference evidence="1 2" key="1">
    <citation type="submission" date="2014-04" db="EMBL/GenBank/DDBJ databases">
        <authorList>
            <consortium name="DOE Joint Genome Institute"/>
            <person name="Kuo A."/>
            <person name="Zuccaro A."/>
            <person name="Kohler A."/>
            <person name="Nagy L.G."/>
            <person name="Floudas D."/>
            <person name="Copeland A."/>
            <person name="Barry K.W."/>
            <person name="Cichocki N."/>
            <person name="Veneault-Fourrey C."/>
            <person name="LaButti K."/>
            <person name="Lindquist E.A."/>
            <person name="Lipzen A."/>
            <person name="Lundell T."/>
            <person name="Morin E."/>
            <person name="Murat C."/>
            <person name="Sun H."/>
            <person name="Tunlid A."/>
            <person name="Henrissat B."/>
            <person name="Grigoriev I.V."/>
            <person name="Hibbett D.S."/>
            <person name="Martin F."/>
            <person name="Nordberg H.P."/>
            <person name="Cantor M.N."/>
            <person name="Hua S.X."/>
        </authorList>
    </citation>
    <scope>NUCLEOTIDE SEQUENCE [LARGE SCALE GENOMIC DNA]</scope>
    <source>
        <strain evidence="1 2">MAFF 305830</strain>
    </source>
</reference>
<evidence type="ECO:0000313" key="1">
    <source>
        <dbReference type="EMBL" id="KIM21509.1"/>
    </source>
</evidence>
<evidence type="ECO:0000313" key="2">
    <source>
        <dbReference type="Proteomes" id="UP000054097"/>
    </source>
</evidence>
<dbReference type="AlphaFoldDB" id="A0A0C3ANA6"/>
<organism evidence="1 2">
    <name type="scientific">Serendipita vermifera MAFF 305830</name>
    <dbReference type="NCBI Taxonomy" id="933852"/>
    <lineage>
        <taxon>Eukaryota</taxon>
        <taxon>Fungi</taxon>
        <taxon>Dikarya</taxon>
        <taxon>Basidiomycota</taxon>
        <taxon>Agaricomycotina</taxon>
        <taxon>Agaricomycetes</taxon>
        <taxon>Sebacinales</taxon>
        <taxon>Serendipitaceae</taxon>
        <taxon>Serendipita</taxon>
    </lineage>
</organism>
<dbReference type="HOGENOM" id="CLU_051728_0_0_1"/>
<name>A0A0C3ANA6_SERVB</name>
<dbReference type="EMBL" id="KN824381">
    <property type="protein sequence ID" value="KIM21509.1"/>
    <property type="molecule type" value="Genomic_DNA"/>
</dbReference>